<proteinExistence type="predicted"/>
<evidence type="ECO:0000256" key="1">
    <source>
        <dbReference type="SAM" id="SignalP"/>
    </source>
</evidence>
<evidence type="ECO:0000313" key="4">
    <source>
        <dbReference type="RefSeq" id="XP_030760127.1"/>
    </source>
</evidence>
<dbReference type="AlphaFoldDB" id="A0A6J2Y9E2"/>
<accession>A0A6J2Y9E2</accession>
<dbReference type="SMART" id="SM00034">
    <property type="entry name" value="CLECT"/>
    <property type="match status" value="1"/>
</dbReference>
<protein>
    <submittedName>
        <fullName evidence="4">Uncharacterized protein LOC115885368</fullName>
    </submittedName>
</protein>
<dbReference type="GeneID" id="115885368"/>
<dbReference type="InterPro" id="IPR016186">
    <property type="entry name" value="C-type_lectin-like/link_sf"/>
</dbReference>
<keyword evidence="3" id="KW-1185">Reference proteome</keyword>
<dbReference type="InterPro" id="IPR016187">
    <property type="entry name" value="CTDL_fold"/>
</dbReference>
<evidence type="ECO:0000259" key="2">
    <source>
        <dbReference type="PROSITE" id="PS50041"/>
    </source>
</evidence>
<dbReference type="OrthoDB" id="6774578at2759"/>
<dbReference type="Pfam" id="PF00059">
    <property type="entry name" value="Lectin_C"/>
    <property type="match status" value="1"/>
</dbReference>
<name>A0A6J2Y9E2_SITOR</name>
<dbReference type="Gene3D" id="3.10.100.10">
    <property type="entry name" value="Mannose-Binding Protein A, subunit A"/>
    <property type="match status" value="1"/>
</dbReference>
<sequence length="169" mass="19396">MFQISFIFVITLTTVLSSKLPENFLALGENYVYSVALLDFFQSYAACKRFGWTLATEKNERETTILAQEIKANGLEDTVHWLGGFYQIDKEFIPRWMWLETGESFNYTHWYGESQTTTSSPGYKAMSTHPGKATASSNLCLEKYGFKVHDGQWVATNCEKELYFICQIS</sequence>
<gene>
    <name evidence="4" type="primary">LOC115885368</name>
</gene>
<feature type="chain" id="PRO_5026681847" evidence="1">
    <location>
        <begin position="18"/>
        <end position="169"/>
    </location>
</feature>
<dbReference type="CDD" id="cd00037">
    <property type="entry name" value="CLECT"/>
    <property type="match status" value="1"/>
</dbReference>
<dbReference type="PROSITE" id="PS50041">
    <property type="entry name" value="C_TYPE_LECTIN_2"/>
    <property type="match status" value="1"/>
</dbReference>
<dbReference type="Proteomes" id="UP000504635">
    <property type="component" value="Unplaced"/>
</dbReference>
<dbReference type="InterPro" id="IPR001304">
    <property type="entry name" value="C-type_lectin-like"/>
</dbReference>
<feature type="signal peptide" evidence="1">
    <location>
        <begin position="1"/>
        <end position="17"/>
    </location>
</feature>
<evidence type="ECO:0000313" key="3">
    <source>
        <dbReference type="Proteomes" id="UP000504635"/>
    </source>
</evidence>
<keyword evidence="1" id="KW-0732">Signal</keyword>
<feature type="domain" description="C-type lectin" evidence="2">
    <location>
        <begin position="26"/>
        <end position="167"/>
    </location>
</feature>
<organism evidence="3 4">
    <name type="scientific">Sitophilus oryzae</name>
    <name type="common">Rice weevil</name>
    <name type="synonym">Curculio oryzae</name>
    <dbReference type="NCBI Taxonomy" id="7048"/>
    <lineage>
        <taxon>Eukaryota</taxon>
        <taxon>Metazoa</taxon>
        <taxon>Ecdysozoa</taxon>
        <taxon>Arthropoda</taxon>
        <taxon>Hexapoda</taxon>
        <taxon>Insecta</taxon>
        <taxon>Pterygota</taxon>
        <taxon>Neoptera</taxon>
        <taxon>Endopterygota</taxon>
        <taxon>Coleoptera</taxon>
        <taxon>Polyphaga</taxon>
        <taxon>Cucujiformia</taxon>
        <taxon>Curculionidae</taxon>
        <taxon>Dryophthorinae</taxon>
        <taxon>Sitophilus</taxon>
    </lineage>
</organism>
<dbReference type="KEGG" id="soy:115885368"/>
<dbReference type="RefSeq" id="XP_030760127.1">
    <property type="nucleotide sequence ID" value="XM_030904267.1"/>
</dbReference>
<reference evidence="4" key="1">
    <citation type="submission" date="2025-08" db="UniProtKB">
        <authorList>
            <consortium name="RefSeq"/>
        </authorList>
    </citation>
    <scope>IDENTIFICATION</scope>
    <source>
        <tissue evidence="4">Gonads</tissue>
    </source>
</reference>
<dbReference type="SUPFAM" id="SSF56436">
    <property type="entry name" value="C-type lectin-like"/>
    <property type="match status" value="1"/>
</dbReference>
<dbReference type="InParanoid" id="A0A6J2Y9E2"/>